<organism evidence="2 3">
    <name type="scientific">Paenisporosarcina antarctica</name>
    <dbReference type="NCBI Taxonomy" id="417367"/>
    <lineage>
        <taxon>Bacteria</taxon>
        <taxon>Bacillati</taxon>
        <taxon>Bacillota</taxon>
        <taxon>Bacilli</taxon>
        <taxon>Bacillales</taxon>
        <taxon>Caryophanaceae</taxon>
        <taxon>Paenisporosarcina</taxon>
    </lineage>
</organism>
<dbReference type="OrthoDB" id="5431035at2"/>
<evidence type="ECO:0000313" key="3">
    <source>
        <dbReference type="Proteomes" id="UP000294292"/>
    </source>
</evidence>
<keyword evidence="3" id="KW-1185">Reference proteome</keyword>
<feature type="transmembrane region" description="Helical" evidence="1">
    <location>
        <begin position="123"/>
        <end position="146"/>
    </location>
</feature>
<keyword evidence="1" id="KW-0812">Transmembrane</keyword>
<feature type="transmembrane region" description="Helical" evidence="1">
    <location>
        <begin position="38"/>
        <end position="60"/>
    </location>
</feature>
<reference evidence="2 3" key="1">
    <citation type="submission" date="2019-03" db="EMBL/GenBank/DDBJ databases">
        <title>Complete genome sequence of Paenisporosarcina antarctica CGMCC 1.6503T.</title>
        <authorList>
            <person name="Rong J.-C."/>
            <person name="Chi N.-Y."/>
            <person name="Zhang Q.-F."/>
        </authorList>
    </citation>
    <scope>NUCLEOTIDE SEQUENCE [LARGE SCALE GENOMIC DNA]</scope>
    <source>
        <strain evidence="2 3">CGMCC 1.6503</strain>
    </source>
</reference>
<keyword evidence="1" id="KW-1133">Transmembrane helix</keyword>
<dbReference type="Proteomes" id="UP000294292">
    <property type="component" value="Chromosome"/>
</dbReference>
<evidence type="ECO:0000256" key="1">
    <source>
        <dbReference type="SAM" id="Phobius"/>
    </source>
</evidence>
<proteinExistence type="predicted"/>
<evidence type="ECO:0000313" key="2">
    <source>
        <dbReference type="EMBL" id="QBP42125.1"/>
    </source>
</evidence>
<protein>
    <submittedName>
        <fullName evidence="2">ECF transporter S component</fullName>
    </submittedName>
</protein>
<sequence length="160" mass="17076">MNVRLLTLTAMIATLCALGALVKLPVGIGTAALDAVPALVSVMFLPPVFSGIAALIGHLVSALSAGMPFGPFHVLIAAEMFVILWVFGLLHRTGKNMWKWIFFVLANGVLAPLPFYFLIGPAFFYVAVPSLLIASCLNAGIAIMLAPLVKRVYKRVVVVK</sequence>
<keyword evidence="1" id="KW-0472">Membrane</keyword>
<name>A0A4V1ANA8_9BACL</name>
<dbReference type="RefSeq" id="WP_134210683.1">
    <property type="nucleotide sequence ID" value="NZ_CP038015.1"/>
</dbReference>
<feature type="transmembrane region" description="Helical" evidence="1">
    <location>
        <begin position="72"/>
        <end position="90"/>
    </location>
</feature>
<dbReference type="EMBL" id="CP038015">
    <property type="protein sequence ID" value="QBP42125.1"/>
    <property type="molecule type" value="Genomic_DNA"/>
</dbReference>
<gene>
    <name evidence="2" type="ORF">E2636_13640</name>
</gene>
<dbReference type="KEGG" id="panc:E2636_13640"/>
<dbReference type="Gene3D" id="1.10.1760.20">
    <property type="match status" value="1"/>
</dbReference>
<dbReference type="AlphaFoldDB" id="A0A4V1ANA8"/>
<accession>A0A4V1ANA8</accession>
<feature type="transmembrane region" description="Helical" evidence="1">
    <location>
        <begin position="97"/>
        <end position="117"/>
    </location>
</feature>
<feature type="transmembrane region" description="Helical" evidence="1">
    <location>
        <begin position="6"/>
        <end position="26"/>
    </location>
</feature>